<dbReference type="PANTHER" id="PTHR46609">
    <property type="entry name" value="EXONUCLEASE, PHAGE-TYPE/RECB, C-TERMINAL DOMAIN-CONTAINING PROTEIN"/>
    <property type="match status" value="1"/>
</dbReference>
<dbReference type="SUPFAM" id="SSF52980">
    <property type="entry name" value="Restriction endonuclease-like"/>
    <property type="match status" value="1"/>
</dbReference>
<dbReference type="EMBL" id="LRGB01003509">
    <property type="protein sequence ID" value="KZS02762.1"/>
    <property type="molecule type" value="Genomic_DNA"/>
</dbReference>
<dbReference type="Gene3D" id="3.90.320.10">
    <property type="match status" value="1"/>
</dbReference>
<accession>A0A164JY10</accession>
<evidence type="ECO:0000313" key="3">
    <source>
        <dbReference type="Proteomes" id="UP000076858"/>
    </source>
</evidence>
<gene>
    <name evidence="2" type="ORF">APZ42_000061</name>
</gene>
<dbReference type="InterPro" id="IPR011604">
    <property type="entry name" value="PDDEXK-like_dom_sf"/>
</dbReference>
<dbReference type="STRING" id="35525.A0A164JY10"/>
<dbReference type="GO" id="GO:0006281">
    <property type="term" value="P:DNA repair"/>
    <property type="evidence" value="ECO:0007669"/>
    <property type="project" value="UniProtKB-ARBA"/>
</dbReference>
<sequence length="76" mass="8261">MKEANLHTNFEIHGAGLYVCPSHGYLAATPDGIFKCACHEDAVMEMKCPYSHRNNTSGEAATPDTKFCLTVDDNGI</sequence>
<feature type="domain" description="YqaJ viral recombinase" evidence="1">
    <location>
        <begin position="14"/>
        <end position="59"/>
    </location>
</feature>
<evidence type="ECO:0000259" key="1">
    <source>
        <dbReference type="Pfam" id="PF09588"/>
    </source>
</evidence>
<protein>
    <recommendedName>
        <fullName evidence="1">YqaJ viral recombinase domain-containing protein</fullName>
    </recommendedName>
</protein>
<evidence type="ECO:0000313" key="2">
    <source>
        <dbReference type="EMBL" id="KZS02762.1"/>
    </source>
</evidence>
<dbReference type="Proteomes" id="UP000076858">
    <property type="component" value="Unassembled WGS sequence"/>
</dbReference>
<name>A0A164JY10_9CRUS</name>
<dbReference type="OrthoDB" id="6379147at2759"/>
<comment type="caution">
    <text evidence="2">The sequence shown here is derived from an EMBL/GenBank/DDBJ whole genome shotgun (WGS) entry which is preliminary data.</text>
</comment>
<organism evidence="2 3">
    <name type="scientific">Daphnia magna</name>
    <dbReference type="NCBI Taxonomy" id="35525"/>
    <lineage>
        <taxon>Eukaryota</taxon>
        <taxon>Metazoa</taxon>
        <taxon>Ecdysozoa</taxon>
        <taxon>Arthropoda</taxon>
        <taxon>Crustacea</taxon>
        <taxon>Branchiopoda</taxon>
        <taxon>Diplostraca</taxon>
        <taxon>Cladocera</taxon>
        <taxon>Anomopoda</taxon>
        <taxon>Daphniidae</taxon>
        <taxon>Daphnia</taxon>
    </lineage>
</organism>
<dbReference type="InterPro" id="IPR011335">
    <property type="entry name" value="Restrct_endonuc-II-like"/>
</dbReference>
<dbReference type="AlphaFoldDB" id="A0A164JY10"/>
<reference evidence="2 3" key="1">
    <citation type="submission" date="2016-03" db="EMBL/GenBank/DDBJ databases">
        <title>EvidentialGene: Evidence-directed Construction of Genes on Genomes.</title>
        <authorList>
            <person name="Gilbert D.G."/>
            <person name="Choi J.-H."/>
            <person name="Mockaitis K."/>
            <person name="Colbourne J."/>
            <person name="Pfrender M."/>
        </authorList>
    </citation>
    <scope>NUCLEOTIDE SEQUENCE [LARGE SCALE GENOMIC DNA]</scope>
    <source>
        <strain evidence="2 3">Xinb3</strain>
        <tissue evidence="2">Complete organism</tissue>
    </source>
</reference>
<feature type="non-terminal residue" evidence="2">
    <location>
        <position position="76"/>
    </location>
</feature>
<dbReference type="InterPro" id="IPR019080">
    <property type="entry name" value="YqaJ_viral_recombinase"/>
</dbReference>
<proteinExistence type="predicted"/>
<dbReference type="InterPro" id="IPR051703">
    <property type="entry name" value="NF-kappa-B_Signaling_Reg"/>
</dbReference>
<keyword evidence="3" id="KW-1185">Reference proteome</keyword>
<dbReference type="Pfam" id="PF09588">
    <property type="entry name" value="YqaJ"/>
    <property type="match status" value="1"/>
</dbReference>
<dbReference type="PANTHER" id="PTHR46609:SF8">
    <property type="entry name" value="YQAJ VIRAL RECOMBINASE DOMAIN-CONTAINING PROTEIN"/>
    <property type="match status" value="1"/>
</dbReference>